<keyword evidence="1" id="KW-0732">Signal</keyword>
<protein>
    <submittedName>
        <fullName evidence="2">Uncharacterized protein</fullName>
    </submittedName>
</protein>
<gene>
    <name evidence="2" type="ORF">EVJ58_g325</name>
</gene>
<dbReference type="Proteomes" id="UP000298390">
    <property type="component" value="Unassembled WGS sequence"/>
</dbReference>
<name>A0A4Y9Z4L8_9APHY</name>
<evidence type="ECO:0000313" key="3">
    <source>
        <dbReference type="Proteomes" id="UP000298390"/>
    </source>
</evidence>
<reference evidence="2 3" key="1">
    <citation type="submission" date="2019-01" db="EMBL/GenBank/DDBJ databases">
        <title>Genome sequencing of the rare red list fungi Fomitopsis rosea.</title>
        <authorList>
            <person name="Buettner E."/>
            <person name="Kellner H."/>
        </authorList>
    </citation>
    <scope>NUCLEOTIDE SEQUENCE [LARGE SCALE GENOMIC DNA]</scope>
    <source>
        <strain evidence="2 3">DSM 105464</strain>
    </source>
</reference>
<accession>A0A4Y9Z4L8</accession>
<organism evidence="2 3">
    <name type="scientific">Rhodofomes roseus</name>
    <dbReference type="NCBI Taxonomy" id="34475"/>
    <lineage>
        <taxon>Eukaryota</taxon>
        <taxon>Fungi</taxon>
        <taxon>Dikarya</taxon>
        <taxon>Basidiomycota</taxon>
        <taxon>Agaricomycotina</taxon>
        <taxon>Agaricomycetes</taxon>
        <taxon>Polyporales</taxon>
        <taxon>Rhodofomes</taxon>
    </lineage>
</organism>
<dbReference type="STRING" id="34475.A0A4Y9Z4L8"/>
<proteinExistence type="predicted"/>
<feature type="non-terminal residue" evidence="2">
    <location>
        <position position="133"/>
    </location>
</feature>
<dbReference type="AlphaFoldDB" id="A0A4Y9Z4L8"/>
<comment type="caution">
    <text evidence="2">The sequence shown here is derived from an EMBL/GenBank/DDBJ whole genome shotgun (WGS) entry which is preliminary data.</text>
</comment>
<feature type="signal peptide" evidence="1">
    <location>
        <begin position="1"/>
        <end position="23"/>
    </location>
</feature>
<evidence type="ECO:0000313" key="2">
    <source>
        <dbReference type="EMBL" id="TFY69532.1"/>
    </source>
</evidence>
<evidence type="ECO:0000256" key="1">
    <source>
        <dbReference type="SAM" id="SignalP"/>
    </source>
</evidence>
<feature type="chain" id="PRO_5021267368" evidence="1">
    <location>
        <begin position="24"/>
        <end position="133"/>
    </location>
</feature>
<dbReference type="EMBL" id="SEKV01000008">
    <property type="protein sequence ID" value="TFY69532.1"/>
    <property type="molecule type" value="Genomic_DNA"/>
</dbReference>
<sequence>MSRFTSALTAFAVVAMAGPSVWAMPVVAPAAPTSSILVAARSGGVLAAAPTSSILAARQIDVPDLGLPGESAVDSVLGAVETAVSSITGLKRRQLPDLGLPGESLVNGALGAVETEVAGVTGLLKRHGGKDKK</sequence>